<gene>
    <name evidence="9" type="ORF">NXF25_013389</name>
</gene>
<protein>
    <submittedName>
        <fullName evidence="9">C-type lectin lectoxin-Thr1-like</fullName>
    </submittedName>
</protein>
<comment type="subcellular location">
    <subcellularLocation>
        <location evidence="1">Secreted</location>
    </subcellularLocation>
</comment>
<reference evidence="9 10" key="1">
    <citation type="journal article" date="2024" name="Proc. Natl. Acad. Sci. U.S.A.">
        <title>The genetic regulatory architecture and epigenomic basis for age-related changes in rattlesnake venom.</title>
        <authorList>
            <person name="Hogan M.P."/>
            <person name="Holding M.L."/>
            <person name="Nystrom G.S."/>
            <person name="Colston T.J."/>
            <person name="Bartlett D.A."/>
            <person name="Mason A.J."/>
            <person name="Ellsworth S.A."/>
            <person name="Rautsaw R.M."/>
            <person name="Lawrence K.C."/>
            <person name="Strickland J.L."/>
            <person name="He B."/>
            <person name="Fraser P."/>
            <person name="Margres M.J."/>
            <person name="Gilbert D.M."/>
            <person name="Gibbs H.L."/>
            <person name="Parkinson C.L."/>
            <person name="Rokyta D.R."/>
        </authorList>
    </citation>
    <scope>NUCLEOTIDE SEQUENCE [LARGE SCALE GENOMIC DNA]</scope>
    <source>
        <strain evidence="9">DRR0105</strain>
    </source>
</reference>
<keyword evidence="4" id="KW-0479">Metal-binding</keyword>
<dbReference type="PRINTS" id="PR01504">
    <property type="entry name" value="PNCREATITSAP"/>
</dbReference>
<keyword evidence="6" id="KW-0106">Calcium</keyword>
<dbReference type="PROSITE" id="PS00615">
    <property type="entry name" value="C_TYPE_LECTIN_1"/>
    <property type="match status" value="1"/>
</dbReference>
<evidence type="ECO:0000256" key="4">
    <source>
        <dbReference type="ARBA" id="ARBA00022723"/>
    </source>
</evidence>
<dbReference type="Proteomes" id="UP001474421">
    <property type="component" value="Unassembled WGS sequence"/>
</dbReference>
<evidence type="ECO:0000259" key="8">
    <source>
        <dbReference type="PROSITE" id="PS50041"/>
    </source>
</evidence>
<dbReference type="GO" id="GO:0046872">
    <property type="term" value="F:metal ion binding"/>
    <property type="evidence" value="ECO:0007669"/>
    <property type="project" value="UniProtKB-KW"/>
</dbReference>
<dbReference type="InterPro" id="IPR050111">
    <property type="entry name" value="C-type_lectin/snaclec_domain"/>
</dbReference>
<dbReference type="PROSITE" id="PS50041">
    <property type="entry name" value="C_TYPE_LECTIN_2"/>
    <property type="match status" value="1"/>
</dbReference>
<dbReference type="EMBL" id="JAOTOJ010000006">
    <property type="protein sequence ID" value="KAK9400370.1"/>
    <property type="molecule type" value="Genomic_DNA"/>
</dbReference>
<evidence type="ECO:0000256" key="5">
    <source>
        <dbReference type="ARBA" id="ARBA00022734"/>
    </source>
</evidence>
<dbReference type="SUPFAM" id="SSF56436">
    <property type="entry name" value="C-type lectin-like"/>
    <property type="match status" value="1"/>
</dbReference>
<dbReference type="Gene3D" id="3.10.100.10">
    <property type="entry name" value="Mannose-Binding Protein A, subunit A"/>
    <property type="match status" value="1"/>
</dbReference>
<evidence type="ECO:0000256" key="3">
    <source>
        <dbReference type="ARBA" id="ARBA00022525"/>
    </source>
</evidence>
<comment type="caution">
    <text evidence="9">The sequence shown here is derived from an EMBL/GenBank/DDBJ whole genome shotgun (WGS) entry which is preliminary data.</text>
</comment>
<dbReference type="GO" id="GO:0005576">
    <property type="term" value="C:extracellular region"/>
    <property type="evidence" value="ECO:0007669"/>
    <property type="project" value="UniProtKB-SubCell"/>
</dbReference>
<proteinExistence type="inferred from homology"/>
<organism evidence="9 10">
    <name type="scientific">Crotalus adamanteus</name>
    <name type="common">Eastern diamondback rattlesnake</name>
    <dbReference type="NCBI Taxonomy" id="8729"/>
    <lineage>
        <taxon>Eukaryota</taxon>
        <taxon>Metazoa</taxon>
        <taxon>Chordata</taxon>
        <taxon>Craniata</taxon>
        <taxon>Vertebrata</taxon>
        <taxon>Euteleostomi</taxon>
        <taxon>Lepidosauria</taxon>
        <taxon>Squamata</taxon>
        <taxon>Bifurcata</taxon>
        <taxon>Unidentata</taxon>
        <taxon>Episquamata</taxon>
        <taxon>Toxicofera</taxon>
        <taxon>Serpentes</taxon>
        <taxon>Colubroidea</taxon>
        <taxon>Viperidae</taxon>
        <taxon>Crotalinae</taxon>
        <taxon>Crotalus</taxon>
    </lineage>
</organism>
<keyword evidence="7" id="KW-1015">Disulfide bond</keyword>
<sequence>MWAPDREGRKTMGRLAFLSFGLLVVGVSLRGAKGWCPRDWLHRKVFCYKLFNMLKTWNDAEIFCRKHKPGCHLASIHSTEELIDVAEYVSDYREKKENVWIGLNDPQKKGDWVWTDRSTTDYLAWMKGQPDNFKNAEHCVGLDHLANYLKWNNQKCNQMSAFVCKCRF</sequence>
<feature type="domain" description="C-type lectin" evidence="8">
    <location>
        <begin position="43"/>
        <end position="165"/>
    </location>
</feature>
<dbReference type="InterPro" id="IPR016186">
    <property type="entry name" value="C-type_lectin-like/link_sf"/>
</dbReference>
<keyword evidence="5" id="KW-0430">Lectin</keyword>
<dbReference type="InterPro" id="IPR001304">
    <property type="entry name" value="C-type_lectin-like"/>
</dbReference>
<evidence type="ECO:0000313" key="9">
    <source>
        <dbReference type="EMBL" id="KAK9400370.1"/>
    </source>
</evidence>
<dbReference type="InterPro" id="IPR018378">
    <property type="entry name" value="C-type_lectin_CS"/>
</dbReference>
<comment type="similarity">
    <text evidence="2">Belongs to the true venom lectin family.</text>
</comment>
<evidence type="ECO:0000256" key="2">
    <source>
        <dbReference type="ARBA" id="ARBA00006250"/>
    </source>
</evidence>
<dbReference type="Pfam" id="PF00059">
    <property type="entry name" value="Lectin_C"/>
    <property type="match status" value="1"/>
</dbReference>
<evidence type="ECO:0000256" key="1">
    <source>
        <dbReference type="ARBA" id="ARBA00004613"/>
    </source>
</evidence>
<evidence type="ECO:0000256" key="6">
    <source>
        <dbReference type="ARBA" id="ARBA00022837"/>
    </source>
</evidence>
<name>A0AAW1BDT3_CROAD</name>
<dbReference type="CDD" id="cd03594">
    <property type="entry name" value="CLECT_REG-1_like"/>
    <property type="match status" value="1"/>
</dbReference>
<dbReference type="GO" id="GO:0030246">
    <property type="term" value="F:carbohydrate binding"/>
    <property type="evidence" value="ECO:0007669"/>
    <property type="project" value="UniProtKB-KW"/>
</dbReference>
<dbReference type="FunFam" id="3.10.100.10:FF:000015">
    <property type="entry name" value="C-type lectin Cal"/>
    <property type="match status" value="1"/>
</dbReference>
<dbReference type="PANTHER" id="PTHR22803">
    <property type="entry name" value="MANNOSE, PHOSPHOLIPASE, LECTIN RECEPTOR RELATED"/>
    <property type="match status" value="1"/>
</dbReference>
<dbReference type="InterPro" id="IPR016187">
    <property type="entry name" value="CTDL_fold"/>
</dbReference>
<evidence type="ECO:0000256" key="7">
    <source>
        <dbReference type="ARBA" id="ARBA00023157"/>
    </source>
</evidence>
<accession>A0AAW1BDT3</accession>
<keyword evidence="3" id="KW-0964">Secreted</keyword>
<dbReference type="AlphaFoldDB" id="A0AAW1BDT3"/>
<evidence type="ECO:0000313" key="10">
    <source>
        <dbReference type="Proteomes" id="UP001474421"/>
    </source>
</evidence>
<keyword evidence="10" id="KW-1185">Reference proteome</keyword>
<dbReference type="SMART" id="SM00034">
    <property type="entry name" value="CLECT"/>
    <property type="match status" value="1"/>
</dbReference>